<sequence>MMESKSKMRISLIILVLIVQVHMLPFSQSKSIVKHLPGFLGDLPFTLETGYVGVGKEEKVELFYYFVESQRNPHQDPLLLYLTGGPGTSAILPLFYQIGPLNFEYTNATRSDVKLEVNPYSWTKTANIIFIDLPVGTGFSYAKRWESSKKNSDSLVVTHAYEFIRKWLMDHPTFLNNPLYITGISYMGLIIPRVVSNIYDGIERGVRPELKIKGFLIVNPHTDKFIDFNSRTEFAYRAGLIEDELYEPAKEHCGGKYIYVDPNNTLCLDSLRPIKECLDRINVVYILDPLCNRQDPKQTCRESIYSYSNIWANMKSVRQALNIREGTVNQFQVSNANISSLFGRPDTIYYSHDIFSSLAYYKKLVTKNCHALIINGDHDMTFPYMGTKQWINSLKLGVQSPWKPWFIRTQVAGYEKTYSEAKFSLKYATIKGAGHSVAIYKPEESMVIVETWLASHNSSTS</sequence>
<proteinExistence type="inferred from homology"/>
<dbReference type="PRINTS" id="PR00724">
    <property type="entry name" value="CRBOXYPTASEC"/>
</dbReference>
<keyword evidence="4" id="KW-0645">Protease</keyword>
<keyword evidence="5" id="KW-1185">Reference proteome</keyword>
<keyword evidence="2" id="KW-0732">Signal</keyword>
<dbReference type="GO" id="GO:0004185">
    <property type="term" value="F:serine-type carboxypeptidase activity"/>
    <property type="evidence" value="ECO:0007669"/>
    <property type="project" value="InterPro"/>
</dbReference>
<dbReference type="EMBL" id="MNCJ02000332">
    <property type="protein sequence ID" value="KAF5757074.1"/>
    <property type="molecule type" value="Genomic_DNA"/>
</dbReference>
<dbReference type="Gramene" id="mRNA:HanXRQr2_Chr17g0822411">
    <property type="protein sequence ID" value="mRNA:HanXRQr2_Chr17g0822411"/>
    <property type="gene ID" value="HanXRQr2_Chr17g0822411"/>
</dbReference>
<dbReference type="GO" id="GO:0019748">
    <property type="term" value="P:secondary metabolic process"/>
    <property type="evidence" value="ECO:0000318"/>
    <property type="project" value="GO_Central"/>
</dbReference>
<evidence type="ECO:0000256" key="2">
    <source>
        <dbReference type="SAM" id="SignalP"/>
    </source>
</evidence>
<comment type="similarity">
    <text evidence="1">Belongs to the peptidase S10 family.</text>
</comment>
<dbReference type="InterPro" id="IPR001563">
    <property type="entry name" value="Peptidase_S10"/>
</dbReference>
<dbReference type="GO" id="GO:0016747">
    <property type="term" value="F:acyltransferase activity, transferring groups other than amino-acyl groups"/>
    <property type="evidence" value="ECO:0000318"/>
    <property type="project" value="GO_Central"/>
</dbReference>
<dbReference type="PANTHER" id="PTHR11802">
    <property type="entry name" value="SERINE PROTEASE FAMILY S10 SERINE CARBOXYPEPTIDASE"/>
    <property type="match status" value="1"/>
</dbReference>
<keyword evidence="4" id="KW-0121">Carboxypeptidase</keyword>
<keyword evidence="4" id="KW-0378">Hydrolase</keyword>
<dbReference type="SUPFAM" id="SSF53474">
    <property type="entry name" value="alpha/beta-Hydrolases"/>
    <property type="match status" value="1"/>
</dbReference>
<reference evidence="3" key="3">
    <citation type="submission" date="2020-06" db="EMBL/GenBank/DDBJ databases">
        <title>Helianthus annuus Genome sequencing and assembly Release 2.</title>
        <authorList>
            <person name="Gouzy J."/>
            <person name="Langlade N."/>
            <person name="Munos S."/>
        </authorList>
    </citation>
    <scope>NUCLEOTIDE SEQUENCE</scope>
    <source>
        <tissue evidence="3">Leaves</tissue>
    </source>
</reference>
<dbReference type="GO" id="GO:0006508">
    <property type="term" value="P:proteolysis"/>
    <property type="evidence" value="ECO:0007669"/>
    <property type="project" value="InterPro"/>
</dbReference>
<reference evidence="4" key="2">
    <citation type="submission" date="2017-02" db="EMBL/GenBank/DDBJ databases">
        <title>Sunflower complete genome.</title>
        <authorList>
            <person name="Langlade N."/>
            <person name="Munos S."/>
        </authorList>
    </citation>
    <scope>NUCLEOTIDE SEQUENCE [LARGE SCALE GENOMIC DNA]</scope>
    <source>
        <tissue evidence="4">Leaves</tissue>
    </source>
</reference>
<protein>
    <submittedName>
        <fullName evidence="3 4">Peptidase S10, serine carboxypeptidase, alpha/Beta hydrolase</fullName>
    </submittedName>
</protein>
<name>A0A251RXA5_HELAN</name>
<gene>
    <name evidence="4" type="ORF">HannXRQ_Chr17g0563061</name>
    <name evidence="3" type="ORF">HanXRQr2_Chr17g0822411</name>
</gene>
<dbReference type="AlphaFoldDB" id="A0A251RXA5"/>
<dbReference type="Proteomes" id="UP000215914">
    <property type="component" value="Chromosome 17"/>
</dbReference>
<dbReference type="PANTHER" id="PTHR11802:SF456">
    <property type="entry name" value="PEPTIDASE S10, SERINE CARBOXYPEPTIDASE, ALPHA_BETA HYDROLASE"/>
    <property type="match status" value="1"/>
</dbReference>
<evidence type="ECO:0000313" key="3">
    <source>
        <dbReference type="EMBL" id="KAF5757074.1"/>
    </source>
</evidence>
<dbReference type="OrthoDB" id="443318at2759"/>
<dbReference type="STRING" id="4232.A0A251RXA5"/>
<evidence type="ECO:0000313" key="4">
    <source>
        <dbReference type="EMBL" id="OTF87549.1"/>
    </source>
</evidence>
<feature type="signal peptide" evidence="2">
    <location>
        <begin position="1"/>
        <end position="23"/>
    </location>
</feature>
<reference evidence="3 5" key="1">
    <citation type="journal article" date="2017" name="Nature">
        <title>The sunflower genome provides insights into oil metabolism, flowering and Asterid evolution.</title>
        <authorList>
            <person name="Badouin H."/>
            <person name="Gouzy J."/>
            <person name="Grassa C.J."/>
            <person name="Murat F."/>
            <person name="Staton S.E."/>
            <person name="Cottret L."/>
            <person name="Lelandais-Briere C."/>
            <person name="Owens G.L."/>
            <person name="Carrere S."/>
            <person name="Mayjonade B."/>
            <person name="Legrand L."/>
            <person name="Gill N."/>
            <person name="Kane N.C."/>
            <person name="Bowers J.E."/>
            <person name="Hubner S."/>
            <person name="Bellec A."/>
            <person name="Berard A."/>
            <person name="Berges H."/>
            <person name="Blanchet N."/>
            <person name="Boniface M.C."/>
            <person name="Brunel D."/>
            <person name="Catrice O."/>
            <person name="Chaidir N."/>
            <person name="Claudel C."/>
            <person name="Donnadieu C."/>
            <person name="Faraut T."/>
            <person name="Fievet G."/>
            <person name="Helmstetter N."/>
            <person name="King M."/>
            <person name="Knapp S.J."/>
            <person name="Lai Z."/>
            <person name="Le Paslier M.C."/>
            <person name="Lippi Y."/>
            <person name="Lorenzon L."/>
            <person name="Mandel J.R."/>
            <person name="Marage G."/>
            <person name="Marchand G."/>
            <person name="Marquand E."/>
            <person name="Bret-Mestries E."/>
            <person name="Morien E."/>
            <person name="Nambeesan S."/>
            <person name="Nguyen T."/>
            <person name="Pegot-Espagnet P."/>
            <person name="Pouilly N."/>
            <person name="Raftis F."/>
            <person name="Sallet E."/>
            <person name="Schiex T."/>
            <person name="Thomas J."/>
            <person name="Vandecasteele C."/>
            <person name="Vares D."/>
            <person name="Vear F."/>
            <person name="Vautrin S."/>
            <person name="Crespi M."/>
            <person name="Mangin B."/>
            <person name="Burke J.M."/>
            <person name="Salse J."/>
            <person name="Munos S."/>
            <person name="Vincourt P."/>
            <person name="Rieseberg L.H."/>
            <person name="Langlade N.B."/>
        </authorList>
    </citation>
    <scope>NUCLEOTIDE SEQUENCE [LARGE SCALE GENOMIC DNA]</scope>
    <source>
        <strain evidence="5">cv. SF193</strain>
        <tissue evidence="3">Leaves</tissue>
    </source>
</reference>
<dbReference type="OMA" id="YSNIWAN"/>
<dbReference type="Pfam" id="PF00450">
    <property type="entry name" value="Peptidase_S10"/>
    <property type="match status" value="1"/>
</dbReference>
<dbReference type="FunFam" id="3.40.50.1820:FF:000072">
    <property type="entry name" value="Serine carboxypeptidase-like 19"/>
    <property type="match status" value="1"/>
</dbReference>
<dbReference type="Gene3D" id="3.40.50.12670">
    <property type="match status" value="1"/>
</dbReference>
<feature type="chain" id="PRO_5041059406" evidence="2">
    <location>
        <begin position="24"/>
        <end position="461"/>
    </location>
</feature>
<evidence type="ECO:0000256" key="1">
    <source>
        <dbReference type="ARBA" id="ARBA00009431"/>
    </source>
</evidence>
<dbReference type="InParanoid" id="A0A251RXA5"/>
<dbReference type="EMBL" id="CM007906">
    <property type="protein sequence ID" value="OTF87549.1"/>
    <property type="molecule type" value="Genomic_DNA"/>
</dbReference>
<dbReference type="Gene3D" id="3.40.50.1820">
    <property type="entry name" value="alpha/beta hydrolase"/>
    <property type="match status" value="1"/>
</dbReference>
<accession>A0A251RXA5</accession>
<evidence type="ECO:0000313" key="5">
    <source>
        <dbReference type="Proteomes" id="UP000215914"/>
    </source>
</evidence>
<dbReference type="InterPro" id="IPR029058">
    <property type="entry name" value="AB_hydrolase_fold"/>
</dbReference>
<organism evidence="4 5">
    <name type="scientific">Helianthus annuus</name>
    <name type="common">Common sunflower</name>
    <dbReference type="NCBI Taxonomy" id="4232"/>
    <lineage>
        <taxon>Eukaryota</taxon>
        <taxon>Viridiplantae</taxon>
        <taxon>Streptophyta</taxon>
        <taxon>Embryophyta</taxon>
        <taxon>Tracheophyta</taxon>
        <taxon>Spermatophyta</taxon>
        <taxon>Magnoliopsida</taxon>
        <taxon>eudicotyledons</taxon>
        <taxon>Gunneridae</taxon>
        <taxon>Pentapetalae</taxon>
        <taxon>asterids</taxon>
        <taxon>campanulids</taxon>
        <taxon>Asterales</taxon>
        <taxon>Asteraceae</taxon>
        <taxon>Asteroideae</taxon>
        <taxon>Heliantheae alliance</taxon>
        <taxon>Heliantheae</taxon>
        <taxon>Helianthus</taxon>
    </lineage>
</organism>